<evidence type="ECO:0000256" key="6">
    <source>
        <dbReference type="ARBA" id="ARBA00023136"/>
    </source>
</evidence>
<dbReference type="GO" id="GO:0000139">
    <property type="term" value="C:Golgi membrane"/>
    <property type="evidence" value="ECO:0007669"/>
    <property type="project" value="InterPro"/>
</dbReference>
<dbReference type="EnsemblMetazoa" id="G21582.1">
    <property type="protein sequence ID" value="G21582.1:cds"/>
    <property type="gene ID" value="G21582"/>
</dbReference>
<evidence type="ECO:0000256" key="10">
    <source>
        <dbReference type="SAM" id="Phobius"/>
    </source>
</evidence>
<feature type="region of interest" description="Disordered" evidence="9">
    <location>
        <begin position="53"/>
        <end position="86"/>
    </location>
</feature>
<feature type="signal peptide" evidence="11">
    <location>
        <begin position="1"/>
        <end position="25"/>
    </location>
</feature>
<dbReference type="PANTHER" id="PTHR11884:SF1">
    <property type="entry name" value="GOLGI APPARATUS PROTEIN 1"/>
    <property type="match status" value="1"/>
</dbReference>
<feature type="repeat" description="Cys-rich GLG1" evidence="8">
    <location>
        <begin position="827"/>
        <end position="887"/>
    </location>
</feature>
<organism evidence="12 13">
    <name type="scientific">Magallana gigas</name>
    <name type="common">Pacific oyster</name>
    <name type="synonym">Crassostrea gigas</name>
    <dbReference type="NCBI Taxonomy" id="29159"/>
    <lineage>
        <taxon>Eukaryota</taxon>
        <taxon>Metazoa</taxon>
        <taxon>Spiralia</taxon>
        <taxon>Lophotrochozoa</taxon>
        <taxon>Mollusca</taxon>
        <taxon>Bivalvia</taxon>
        <taxon>Autobranchia</taxon>
        <taxon>Pteriomorphia</taxon>
        <taxon>Ostreida</taxon>
        <taxon>Ostreoidea</taxon>
        <taxon>Ostreidae</taxon>
        <taxon>Magallana</taxon>
    </lineage>
</organism>
<evidence type="ECO:0000256" key="11">
    <source>
        <dbReference type="SAM" id="SignalP"/>
    </source>
</evidence>
<dbReference type="PROSITE" id="PS51289">
    <property type="entry name" value="GLG1_C_RICH"/>
    <property type="match status" value="9"/>
</dbReference>
<keyword evidence="2 10" id="KW-0812">Transmembrane</keyword>
<evidence type="ECO:0000256" key="7">
    <source>
        <dbReference type="ARBA" id="ARBA00023180"/>
    </source>
</evidence>
<keyword evidence="4" id="KW-0677">Repeat</keyword>
<evidence type="ECO:0000256" key="9">
    <source>
        <dbReference type="SAM" id="MobiDB-lite"/>
    </source>
</evidence>
<protein>
    <recommendedName>
        <fullName evidence="14">Golgi apparatus protein 1</fullName>
    </recommendedName>
</protein>
<reference evidence="12" key="1">
    <citation type="submission" date="2022-08" db="UniProtKB">
        <authorList>
            <consortium name="EnsemblMetazoa"/>
        </authorList>
    </citation>
    <scope>IDENTIFICATION</scope>
    <source>
        <strain evidence="12">05x7-T-G4-1.051#20</strain>
    </source>
</reference>
<feature type="repeat" description="Cys-rich GLG1" evidence="8">
    <location>
        <begin position="638"/>
        <end position="699"/>
    </location>
</feature>
<accession>A0A8W8K097</accession>
<feature type="transmembrane region" description="Helical" evidence="10">
    <location>
        <begin position="1196"/>
        <end position="1220"/>
    </location>
</feature>
<dbReference type="AlphaFoldDB" id="A0A8W8K097"/>
<name>A0A8W8K097_MAGGI</name>
<dbReference type="PANTHER" id="PTHR11884">
    <property type="entry name" value="SELECTIN LIGAND RELATED"/>
    <property type="match status" value="1"/>
</dbReference>
<evidence type="ECO:0008006" key="14">
    <source>
        <dbReference type="Google" id="ProtNLM"/>
    </source>
</evidence>
<evidence type="ECO:0000256" key="3">
    <source>
        <dbReference type="ARBA" id="ARBA00022729"/>
    </source>
</evidence>
<dbReference type="InterPro" id="IPR001893">
    <property type="entry name" value="Cys-rich_GLG1_repeat"/>
</dbReference>
<dbReference type="GO" id="GO:0017134">
    <property type="term" value="F:fibroblast growth factor binding"/>
    <property type="evidence" value="ECO:0007669"/>
    <property type="project" value="TreeGrafter"/>
</dbReference>
<dbReference type="Pfam" id="PF00839">
    <property type="entry name" value="Cys_rich_FGFR"/>
    <property type="match status" value="15"/>
</dbReference>
<feature type="repeat" description="Cys-rich GLG1" evidence="8">
    <location>
        <begin position="943"/>
        <end position="1010"/>
    </location>
</feature>
<feature type="repeat" description="Cys-rich GLG1" evidence="8">
    <location>
        <begin position="761"/>
        <end position="820"/>
    </location>
</feature>
<comment type="subcellular location">
    <subcellularLocation>
        <location evidence="1">Membrane</location>
        <topology evidence="1">Single-pass type I membrane protein</topology>
    </subcellularLocation>
</comment>
<evidence type="ECO:0000256" key="4">
    <source>
        <dbReference type="ARBA" id="ARBA00022737"/>
    </source>
</evidence>
<dbReference type="Proteomes" id="UP000005408">
    <property type="component" value="Unassembled WGS sequence"/>
</dbReference>
<feature type="repeat" description="Cys-rich GLG1" evidence="8">
    <location>
        <begin position="456"/>
        <end position="518"/>
    </location>
</feature>
<keyword evidence="13" id="KW-1185">Reference proteome</keyword>
<evidence type="ECO:0000313" key="12">
    <source>
        <dbReference type="EnsemblMetazoa" id="G21582.1:cds"/>
    </source>
</evidence>
<keyword evidence="3 11" id="KW-0732">Signal</keyword>
<keyword evidence="7" id="KW-0325">Glycoprotein</keyword>
<evidence type="ECO:0000256" key="1">
    <source>
        <dbReference type="ARBA" id="ARBA00004479"/>
    </source>
</evidence>
<evidence type="ECO:0000313" key="13">
    <source>
        <dbReference type="Proteomes" id="UP000005408"/>
    </source>
</evidence>
<evidence type="ECO:0000256" key="2">
    <source>
        <dbReference type="ARBA" id="ARBA00022692"/>
    </source>
</evidence>
<keyword evidence="6 10" id="KW-0472">Membrane</keyword>
<dbReference type="InterPro" id="IPR039728">
    <property type="entry name" value="GLG1"/>
</dbReference>
<dbReference type="InterPro" id="IPR017873">
    <property type="entry name" value="Cys-rich_GLG1_repeat_euk"/>
</dbReference>
<feature type="chain" id="PRO_5036497935" description="Golgi apparatus protein 1" evidence="11">
    <location>
        <begin position="26"/>
        <end position="1235"/>
    </location>
</feature>
<keyword evidence="5 10" id="KW-1133">Transmembrane helix</keyword>
<feature type="repeat" description="Cys-rich GLG1" evidence="8">
    <location>
        <begin position="132"/>
        <end position="194"/>
    </location>
</feature>
<feature type="repeat" description="Cys-rich GLG1" evidence="8">
    <location>
        <begin position="386"/>
        <end position="446"/>
    </location>
</feature>
<sequence>MDVSERRVMMLRFTVFVFLLIHVSGEVLNRDAANGQLGSKMVDGKHDNILKPGAFASRPADSHPRQTHQPIPPVDKHKMSAAKPEGVKPPAIRLSETKECGNDIIKHCNPKIYKNNFAILDCLQNDFKIMDDLSSDCQHYIWVYKRNLTKDDRFDYAAQEVCKSELSQIHECSQLEKGKGLIIPCLVDNIENVTGNCHTYLEKMARIVFSDYRLIYHFVDQCSVDIEQLKCGRIGPADENDVHTQGKTLECLANKIGDLHDGCRKQLLRVAELQADDYHLDRQLYYACREDRERLCADVPAGGGKIYECLFKHKFDKMMSTQCKEMVTIRQRLIAEDVKVEKTFYSACRKDIKEHGCNKKDKVAEGDFRRANILLCLENAIKTEQVISNECQIEMAELRQDLMEDYSISPEILNDCHAEILESCENGLQRGGKTIHCLMNLARPARDQRKHAAQSEMSPKCRRALEALIQEADPGSDYRMDKVLHMACEPVVQSGCKHVQPGDARVISCLMDHLDSEIMTDECEERLMEIQYFVARDFRLDAALYKRCHKDAERLCHAPEWAEPKSMHPNNGPLILPCLYRFMKENDSGHKELCGVSGNWIQDRFKDDKKKEYTVACLYRNIRQEKAGRKDQVNEQKGVSKQCKTEIMRVMRQRAHSVDLRPEVERVCLKDLGMYCSDMDNPGPNQEIQCLQEHLDTLEVECQEVIGNFTEDEDEMPELDVILMKACTPMINKFCDTDDGLEGDDTDNIMDCLIRNKNKPRMDEKCRAGIEHHQLISMKNFQFDHKFKEACKRSVSKFCKNKKSKIDVISCLSEHVRNDTLLEEKHRIDKVCRKQLRAEVLERGEDIRLDEKLVQACHNDMEDRCKDVEKGNAKMLECLKRNQKVLSKPCHKLLFKREQEEAVIGDYKVHSVCKAMIKTYCDDDDMKEDEILPCLRKHKDKQEFDHKCRELIVKREIAENKDYRLNPELQKKCRLDIPKFCKNVLHTQKNDDELQGKVVTCLRKRFIEKKLSRDCNDVIRNVIKDSAHNYMEDPVLASTCEKEIIKYCGDEHEMAMKQNSGGLNKVEMVQSSDGSGKVVECLKQNFLKRIITNDACKQEIQRVIQEAQIDINIDPLLHMACQRDLQKFCGDLEPGEGRRMACLLAELEDHPKQVSQECRKLLDKRKQLWELAAQGKPVEGFHDVYQQIVASPSKNYLLFVICSIIGVFFLVGITCGRIYVANIFERAVKSLHGIH</sequence>
<evidence type="ECO:0000256" key="8">
    <source>
        <dbReference type="PROSITE-ProRule" id="PRU00622"/>
    </source>
</evidence>
<feature type="repeat" description="Cys-rich GLG1" evidence="8">
    <location>
        <begin position="1091"/>
        <end position="1151"/>
    </location>
</feature>
<evidence type="ECO:0000256" key="5">
    <source>
        <dbReference type="ARBA" id="ARBA00022989"/>
    </source>
</evidence>
<feature type="repeat" description="Cys-rich GLG1" evidence="8">
    <location>
        <begin position="258"/>
        <end position="318"/>
    </location>
</feature>
<proteinExistence type="predicted"/>